<dbReference type="Gene3D" id="2.120.10.30">
    <property type="entry name" value="TolB, C-terminal domain"/>
    <property type="match status" value="1"/>
</dbReference>
<feature type="signal peptide" evidence="2">
    <location>
        <begin position="1"/>
        <end position="20"/>
    </location>
</feature>
<feature type="chain" id="PRO_5047105878" evidence="2">
    <location>
        <begin position="21"/>
        <end position="352"/>
    </location>
</feature>
<dbReference type="PROSITE" id="PS51257">
    <property type="entry name" value="PROKAR_LIPOPROTEIN"/>
    <property type="match status" value="1"/>
</dbReference>
<dbReference type="RefSeq" id="WP_377346564.1">
    <property type="nucleotide sequence ID" value="NZ_JBHLTP010000005.1"/>
</dbReference>
<evidence type="ECO:0000313" key="4">
    <source>
        <dbReference type="EMBL" id="MFC0523580.1"/>
    </source>
</evidence>
<dbReference type="InterPro" id="IPR011041">
    <property type="entry name" value="Quinoprot_gluc/sorb_DH_b-prop"/>
</dbReference>
<feature type="domain" description="Glucose/Sorbosone dehydrogenase" evidence="3">
    <location>
        <begin position="44"/>
        <end position="336"/>
    </location>
</feature>
<comment type="caution">
    <text evidence="4">The sequence shown here is derived from an EMBL/GenBank/DDBJ whole genome shotgun (WGS) entry which is preliminary data.</text>
</comment>
<dbReference type="InterPro" id="IPR011042">
    <property type="entry name" value="6-blade_b-propeller_TolB-like"/>
</dbReference>
<proteinExistence type="predicted"/>
<dbReference type="PANTHER" id="PTHR19328:SF13">
    <property type="entry name" value="HIPL1 PROTEIN"/>
    <property type="match status" value="1"/>
</dbReference>
<dbReference type="Proteomes" id="UP001589836">
    <property type="component" value="Unassembled WGS sequence"/>
</dbReference>
<evidence type="ECO:0000259" key="3">
    <source>
        <dbReference type="Pfam" id="PF07995"/>
    </source>
</evidence>
<keyword evidence="2" id="KW-0732">Signal</keyword>
<evidence type="ECO:0000256" key="2">
    <source>
        <dbReference type="SAM" id="SignalP"/>
    </source>
</evidence>
<gene>
    <name evidence="4" type="ORF">ACFFGV_08275</name>
</gene>
<reference evidence="4 5" key="1">
    <citation type="submission" date="2024-09" db="EMBL/GenBank/DDBJ databases">
        <authorList>
            <person name="Sun Q."/>
            <person name="Mori K."/>
        </authorList>
    </citation>
    <scope>NUCLEOTIDE SEQUENCE [LARGE SCALE GENOMIC DNA]</scope>
    <source>
        <strain evidence="4 5">NCAIM B.02529</strain>
    </source>
</reference>
<dbReference type="SUPFAM" id="SSF50952">
    <property type="entry name" value="Soluble quinoprotein glucose dehydrogenase"/>
    <property type="match status" value="1"/>
</dbReference>
<accession>A0ABV6LME4</accession>
<name>A0ABV6LME4_9BACI</name>
<dbReference type="EMBL" id="JBHLTP010000005">
    <property type="protein sequence ID" value="MFC0523580.1"/>
    <property type="molecule type" value="Genomic_DNA"/>
</dbReference>
<dbReference type="Pfam" id="PF07995">
    <property type="entry name" value="GSDH"/>
    <property type="match status" value="1"/>
</dbReference>
<evidence type="ECO:0000256" key="1">
    <source>
        <dbReference type="SAM" id="MobiDB-lite"/>
    </source>
</evidence>
<evidence type="ECO:0000313" key="5">
    <source>
        <dbReference type="Proteomes" id="UP001589836"/>
    </source>
</evidence>
<sequence>MKKLTGAIVFILLVGCSANNTDTEDQTGAPPSNSQVQQVIAKELDVPWDINKHENTFFISQRGGSIVEVGEAGEKEEQELSLSKDVVEKGEGGLLGFLLHPSFSETQEAFLYHTYEQEGKLLNRVITIKLEEGVWKEQSVLLDQIPGDSIHNGGRLEMGPDQKLYVSVGDAAKQSSAQDKNTLSGSILRMNMDGTVPSDNPFDQSYVYSYGHRNPQGMAWDEDGTMYAAEHGSSAHDEINIIKPGHNYGWPVIQGDEEQEGMETPLFHSGDETWAPSALAYNQGRLFAAGLRGEQLRMFDLEEKASSVYVQDVGRVRDILIAEASMYIVTNNTDGRGTPGPEDDKLIQITTE</sequence>
<feature type="region of interest" description="Disordered" evidence="1">
    <location>
        <begin position="332"/>
        <end position="352"/>
    </location>
</feature>
<organism evidence="4 5">
    <name type="scientific">Pontibacillus salicampi</name>
    <dbReference type="NCBI Taxonomy" id="1449801"/>
    <lineage>
        <taxon>Bacteria</taxon>
        <taxon>Bacillati</taxon>
        <taxon>Bacillota</taxon>
        <taxon>Bacilli</taxon>
        <taxon>Bacillales</taxon>
        <taxon>Bacillaceae</taxon>
        <taxon>Pontibacillus</taxon>
    </lineage>
</organism>
<protein>
    <submittedName>
        <fullName evidence="4">PQQ-dependent sugar dehydrogenase</fullName>
    </submittedName>
</protein>
<dbReference type="PANTHER" id="PTHR19328">
    <property type="entry name" value="HEDGEHOG-INTERACTING PROTEIN"/>
    <property type="match status" value="1"/>
</dbReference>
<keyword evidence="5" id="KW-1185">Reference proteome</keyword>
<dbReference type="InterPro" id="IPR012938">
    <property type="entry name" value="Glc/Sorbosone_DH"/>
</dbReference>